<name>A0ABQ9FCR8_TEGGR</name>
<keyword evidence="2" id="KW-1185">Reference proteome</keyword>
<dbReference type="Proteomes" id="UP001217089">
    <property type="component" value="Unassembled WGS sequence"/>
</dbReference>
<proteinExistence type="predicted"/>
<evidence type="ECO:0000313" key="2">
    <source>
        <dbReference type="Proteomes" id="UP001217089"/>
    </source>
</evidence>
<comment type="caution">
    <text evidence="1">The sequence shown here is derived from an EMBL/GenBank/DDBJ whole genome shotgun (WGS) entry which is preliminary data.</text>
</comment>
<gene>
    <name evidence="1" type="ORF">KUTeg_008208</name>
</gene>
<dbReference type="EMBL" id="JARBDR010000342">
    <property type="protein sequence ID" value="KAJ8313647.1"/>
    <property type="molecule type" value="Genomic_DNA"/>
</dbReference>
<evidence type="ECO:0000313" key="1">
    <source>
        <dbReference type="EMBL" id="KAJ8313647.1"/>
    </source>
</evidence>
<accession>A0ABQ9FCR8</accession>
<reference evidence="1 2" key="1">
    <citation type="submission" date="2022-12" db="EMBL/GenBank/DDBJ databases">
        <title>Chromosome-level genome of Tegillarca granosa.</title>
        <authorList>
            <person name="Kim J."/>
        </authorList>
    </citation>
    <scope>NUCLEOTIDE SEQUENCE [LARGE SCALE GENOMIC DNA]</scope>
    <source>
        <strain evidence="1">Teg-2019</strain>
        <tissue evidence="1">Adductor muscle</tissue>
    </source>
</reference>
<sequence length="134" mass="16001">MMLVVFLYIDRSEINTCVIIFFKEIVRKQAPTVLKRTENKEFGVNEQYPKEINDRRKELYPYLKSAKRNGKRANLVLDKLYVDGKLFDPVENARTTHRGLSPNALEFTPREIKRDVPREQRRTWKDSRSNTTRR</sequence>
<protein>
    <submittedName>
        <fullName evidence="1">Uncharacterized protein</fullName>
    </submittedName>
</protein>
<organism evidence="1 2">
    <name type="scientific">Tegillarca granosa</name>
    <name type="common">Malaysian cockle</name>
    <name type="synonym">Anadara granosa</name>
    <dbReference type="NCBI Taxonomy" id="220873"/>
    <lineage>
        <taxon>Eukaryota</taxon>
        <taxon>Metazoa</taxon>
        <taxon>Spiralia</taxon>
        <taxon>Lophotrochozoa</taxon>
        <taxon>Mollusca</taxon>
        <taxon>Bivalvia</taxon>
        <taxon>Autobranchia</taxon>
        <taxon>Pteriomorphia</taxon>
        <taxon>Arcoida</taxon>
        <taxon>Arcoidea</taxon>
        <taxon>Arcidae</taxon>
        <taxon>Tegillarca</taxon>
    </lineage>
</organism>